<dbReference type="AlphaFoldDB" id="A0AA40AMS7"/>
<sequence length="91" mass="10112">MTMVEPNPLPALLLWLMINTLSRFSRNSPKRTSTIYSAPSTQSSDIAIFITSPIESSGTRSPHMLLVFFGTNSHYQFPNNSVAIDSRTSPH</sequence>
<comment type="caution">
    <text evidence="1">The sequence shown here is derived from an EMBL/GenBank/DDBJ whole genome shotgun (WGS) entry which is preliminary data.</text>
</comment>
<evidence type="ECO:0000313" key="1">
    <source>
        <dbReference type="EMBL" id="KAK0718709.1"/>
    </source>
</evidence>
<evidence type="ECO:0000313" key="2">
    <source>
        <dbReference type="Proteomes" id="UP001172159"/>
    </source>
</evidence>
<accession>A0AA40AMS7</accession>
<dbReference type="Proteomes" id="UP001172159">
    <property type="component" value="Unassembled WGS sequence"/>
</dbReference>
<organism evidence="1 2">
    <name type="scientific">Apiosordaria backusii</name>
    <dbReference type="NCBI Taxonomy" id="314023"/>
    <lineage>
        <taxon>Eukaryota</taxon>
        <taxon>Fungi</taxon>
        <taxon>Dikarya</taxon>
        <taxon>Ascomycota</taxon>
        <taxon>Pezizomycotina</taxon>
        <taxon>Sordariomycetes</taxon>
        <taxon>Sordariomycetidae</taxon>
        <taxon>Sordariales</taxon>
        <taxon>Lasiosphaeriaceae</taxon>
        <taxon>Apiosordaria</taxon>
    </lineage>
</organism>
<reference evidence="1" key="1">
    <citation type="submission" date="2023-06" db="EMBL/GenBank/DDBJ databases">
        <title>Genome-scale phylogeny and comparative genomics of the fungal order Sordariales.</title>
        <authorList>
            <consortium name="Lawrence Berkeley National Laboratory"/>
            <person name="Hensen N."/>
            <person name="Bonometti L."/>
            <person name="Westerberg I."/>
            <person name="Brannstrom I.O."/>
            <person name="Guillou S."/>
            <person name="Cros-Aarteil S."/>
            <person name="Calhoun S."/>
            <person name="Haridas S."/>
            <person name="Kuo A."/>
            <person name="Mondo S."/>
            <person name="Pangilinan J."/>
            <person name="Riley R."/>
            <person name="Labutti K."/>
            <person name="Andreopoulos B."/>
            <person name="Lipzen A."/>
            <person name="Chen C."/>
            <person name="Yanf M."/>
            <person name="Daum C."/>
            <person name="Ng V."/>
            <person name="Clum A."/>
            <person name="Steindorff A."/>
            <person name="Ohm R."/>
            <person name="Martin F."/>
            <person name="Silar P."/>
            <person name="Natvig D."/>
            <person name="Lalanne C."/>
            <person name="Gautier V."/>
            <person name="Ament-Velasquez S.L."/>
            <person name="Kruys A."/>
            <person name="Hutchinson M.I."/>
            <person name="Powell A.J."/>
            <person name="Barry K."/>
            <person name="Miller A.N."/>
            <person name="Grigoriev I.V."/>
            <person name="Debuchy R."/>
            <person name="Gladieux P."/>
            <person name="Thoren M.H."/>
            <person name="Johannesson H."/>
        </authorList>
    </citation>
    <scope>NUCLEOTIDE SEQUENCE</scope>
    <source>
        <strain evidence="1">CBS 540.89</strain>
    </source>
</reference>
<proteinExistence type="predicted"/>
<keyword evidence="2" id="KW-1185">Reference proteome</keyword>
<name>A0AA40AMS7_9PEZI</name>
<dbReference type="EMBL" id="JAUKTV010000013">
    <property type="protein sequence ID" value="KAK0718709.1"/>
    <property type="molecule type" value="Genomic_DNA"/>
</dbReference>
<gene>
    <name evidence="1" type="ORF">B0T21DRAFT_54836</name>
</gene>
<protein>
    <submittedName>
        <fullName evidence="1">Uncharacterized protein</fullName>
    </submittedName>
</protein>